<dbReference type="NCBIfam" id="NF010706">
    <property type="entry name" value="PRK14108.1"/>
    <property type="match status" value="1"/>
</dbReference>
<reference evidence="11 12" key="1">
    <citation type="journal article" date="2014" name="Int. J. Syst. Evol. Microbiol.">
        <title>Sneathiella chungangensis sp. nov., isolated from a marine sand, and emended description of the genus Sneathiella.</title>
        <authorList>
            <person name="Siamphan C."/>
            <person name="Kim H."/>
            <person name="Lee J.S."/>
            <person name="Kim W."/>
        </authorList>
    </citation>
    <scope>NUCLEOTIDE SEQUENCE [LARGE SCALE GENOMIC DNA]</scope>
    <source>
        <strain evidence="11 12">KCTC 32476</strain>
    </source>
</reference>
<keyword evidence="3 7" id="KW-0547">Nucleotide-binding</keyword>
<evidence type="ECO:0000256" key="8">
    <source>
        <dbReference type="SAM" id="MobiDB-lite"/>
    </source>
</evidence>
<feature type="region of interest" description="Adenylyl removase" evidence="7">
    <location>
        <begin position="1"/>
        <end position="473"/>
    </location>
</feature>
<feature type="region of interest" description="Adenylyl transferase" evidence="7">
    <location>
        <begin position="478"/>
        <end position="997"/>
    </location>
</feature>
<keyword evidence="12" id="KW-1185">Reference proteome</keyword>
<feature type="region of interest" description="Disordered" evidence="8">
    <location>
        <begin position="1"/>
        <end position="21"/>
    </location>
</feature>
<dbReference type="GO" id="GO:0000287">
    <property type="term" value="F:magnesium ion binding"/>
    <property type="evidence" value="ECO:0007669"/>
    <property type="project" value="UniProtKB-UniRule"/>
</dbReference>
<evidence type="ECO:0000256" key="5">
    <source>
        <dbReference type="ARBA" id="ARBA00022842"/>
    </source>
</evidence>
<proteinExistence type="inferred from homology"/>
<dbReference type="Pfam" id="PF03710">
    <property type="entry name" value="GlnE"/>
    <property type="match status" value="2"/>
</dbReference>
<dbReference type="EC" id="2.7.7.42" evidence="7"/>
<dbReference type="GO" id="GO:0008882">
    <property type="term" value="F:[glutamate-ammonia-ligase] adenylyltransferase activity"/>
    <property type="evidence" value="ECO:0007669"/>
    <property type="project" value="UniProtKB-UniRule"/>
</dbReference>
<dbReference type="InterPro" id="IPR013546">
    <property type="entry name" value="PII_UdlTrfase/GS_AdlTrfase"/>
</dbReference>
<evidence type="ECO:0000259" key="10">
    <source>
        <dbReference type="Pfam" id="PF08335"/>
    </source>
</evidence>
<comment type="catalytic activity">
    <reaction evidence="7">
        <text>[glutamine synthetase]-L-tyrosine + ATP = [glutamine synthetase]-O(4)-(5'-adenylyl)-L-tyrosine + diphosphate</text>
        <dbReference type="Rhea" id="RHEA:18589"/>
        <dbReference type="Rhea" id="RHEA-COMP:10660"/>
        <dbReference type="Rhea" id="RHEA-COMP:10661"/>
        <dbReference type="ChEBI" id="CHEBI:30616"/>
        <dbReference type="ChEBI" id="CHEBI:33019"/>
        <dbReference type="ChEBI" id="CHEBI:46858"/>
        <dbReference type="ChEBI" id="CHEBI:83624"/>
        <dbReference type="EC" id="2.7.7.42"/>
    </reaction>
</comment>
<dbReference type="Gene3D" id="1.20.120.330">
    <property type="entry name" value="Nucleotidyltransferases domain 2"/>
    <property type="match status" value="2"/>
</dbReference>
<organism evidence="11 12">
    <name type="scientific">Sneathiella chungangensis</name>
    <dbReference type="NCBI Taxonomy" id="1418234"/>
    <lineage>
        <taxon>Bacteria</taxon>
        <taxon>Pseudomonadati</taxon>
        <taxon>Pseudomonadota</taxon>
        <taxon>Alphaproteobacteria</taxon>
        <taxon>Sneathiellales</taxon>
        <taxon>Sneathiellaceae</taxon>
        <taxon>Sneathiella</taxon>
    </lineage>
</organism>
<evidence type="ECO:0000256" key="7">
    <source>
        <dbReference type="HAMAP-Rule" id="MF_00802"/>
    </source>
</evidence>
<dbReference type="RefSeq" id="WP_161337776.1">
    <property type="nucleotide sequence ID" value="NZ_JBHSDG010000002.1"/>
</dbReference>
<keyword evidence="4 7" id="KW-0067">ATP-binding</keyword>
<comment type="caution">
    <text evidence="11">The sequence shown here is derived from an EMBL/GenBank/DDBJ whole genome shotgun (WGS) entry which is preliminary data.</text>
</comment>
<feature type="domain" description="PII-uridylyltransferase/Glutamine-synthetase adenylyltransferase" evidence="10">
    <location>
        <begin position="869"/>
        <end position="988"/>
    </location>
</feature>
<evidence type="ECO:0000256" key="4">
    <source>
        <dbReference type="ARBA" id="ARBA00022840"/>
    </source>
</evidence>
<dbReference type="HAMAP" id="MF_00802">
    <property type="entry name" value="GlnE"/>
    <property type="match status" value="1"/>
</dbReference>
<sequence>MQDIAHRKKNKSLAEAGADFPSPGDPDLLAIGLDGWREATAADPDLAAFAEKLATSETGAQILAGVFGNSPYLSACLNAEPHLLRRLMEDGADAALRWIYAALAEETGPEAYREQVMTALRVAKRRIALLTALCDMGRLWPLMEITGALSDFAGAAVEICCRHLLKVAADKGELTLPHPEDPTKDSGLIIIGMGKLGARELNYSSDIDLIVLFEAEKITYTGRRSIQDCFVRIARNLVTMMQERTRDGYVFRTDLRLRPDPGATPIALSVGAAHVYYESQGQNWERAAMIKARPIAGDMAAGRDFTRFLIPFIWRKSMDFAAIEDIQAIKSQIHTHKGFSKISLEGHNIKIGRGGIREIEFFCQTQQLIEGGRNPLLREPTTLGTLSQLAAAGKIAHDVRQELQEAYVFLRELEHRLQMTRDEQTQLLPDDPEEFRRLGVFFGYDDAAAFRKELRTTLETVQGHYDALFRFEETPDRKAGRLVFTGAEDDPETLDSLAELGFEDTKAVSQKVREWHHGRYRCTRTVRAQQILTGLMPQILEALGETSHPDAAFTRFDVFLQKLPAGVQLFTLFKAHPSLLSLLAKIMGMAPELAEKLSQNPMLLDGVLDTEFMAALPPKDYLTADLELILSTARDFQDILDYTRRWANDRKFRLGVQILDNVDHGTGLGATVAAGPAFSDIAEVVLDSLFPRVRDELAQTHGVIPGGQFAVIAMGKLGSRQMTPASDADLIFVFETPEDDMTTDGRKPIPAGLYYTRLSQRFINSLSVHTGEGQLYEIDMRLRPHGKSGPIALPLASIIKYYREEAWTWEHLALTRARVVAGDPDLCAKVEAALRQIGMTKRDAAKIRADTASMRARVLKEFGSDNPLAIKHAVGGLMDLEFLCQYLRLLHGPDHPDILHPNSMESLQKMKAAGILPEKTADRLTDILKFYLNISGLKQLCLGGRKIDETIPLALKNALAEAAEVANFDALAKKLKTAQNDVDRLLNDYLAGDPEKE</sequence>
<evidence type="ECO:0000313" key="11">
    <source>
        <dbReference type="EMBL" id="MZR21376.1"/>
    </source>
</evidence>
<comment type="catalytic activity">
    <reaction evidence="7">
        <text>[glutamine synthetase]-O(4)-(5'-adenylyl)-L-tyrosine + phosphate = [glutamine synthetase]-L-tyrosine + ADP</text>
        <dbReference type="Rhea" id="RHEA:43716"/>
        <dbReference type="Rhea" id="RHEA-COMP:10660"/>
        <dbReference type="Rhea" id="RHEA-COMP:10661"/>
        <dbReference type="ChEBI" id="CHEBI:43474"/>
        <dbReference type="ChEBI" id="CHEBI:46858"/>
        <dbReference type="ChEBI" id="CHEBI:83624"/>
        <dbReference type="ChEBI" id="CHEBI:456216"/>
        <dbReference type="EC" id="2.7.7.89"/>
    </reaction>
</comment>
<evidence type="ECO:0000256" key="2">
    <source>
        <dbReference type="ARBA" id="ARBA00022695"/>
    </source>
</evidence>
<dbReference type="AlphaFoldDB" id="A0A845MDK1"/>
<dbReference type="Gene3D" id="1.20.120.1510">
    <property type="match status" value="1"/>
</dbReference>
<dbReference type="InterPro" id="IPR023057">
    <property type="entry name" value="GlnE"/>
</dbReference>
<comment type="cofactor">
    <cofactor evidence="7">
        <name>Mg(2+)</name>
        <dbReference type="ChEBI" id="CHEBI:18420"/>
    </cofactor>
</comment>
<dbReference type="Proteomes" id="UP000445696">
    <property type="component" value="Unassembled WGS sequence"/>
</dbReference>
<keyword evidence="6 7" id="KW-0511">Multifunctional enzyme</keyword>
<comment type="function">
    <text evidence="7">Involved in the regulation of glutamine synthetase GlnA, a key enzyme in the process to assimilate ammonia. When cellular nitrogen levels are high, the C-terminal adenylyl transferase (AT) inactivates GlnA by covalent transfer of an adenylyl group from ATP to specific tyrosine residue of GlnA, thus reducing its activity. Conversely, when nitrogen levels are low, the N-terminal adenylyl removase (AR) activates GlnA by removing the adenylyl group by phosphorolysis, increasing its activity. The regulatory region of GlnE binds the signal transduction protein PII (GlnB) which indicates the nitrogen status of the cell.</text>
</comment>
<name>A0A845MDK1_9PROT</name>
<dbReference type="Gene3D" id="3.30.460.10">
    <property type="entry name" value="Beta Polymerase, domain 2"/>
    <property type="match status" value="2"/>
</dbReference>
<dbReference type="EC" id="2.7.7.89" evidence="7"/>
<comment type="similarity">
    <text evidence="7">Belongs to the GlnE family.</text>
</comment>
<feature type="domain" description="Glutamate-ammonia ligase adenylyltransferase repeated" evidence="9">
    <location>
        <begin position="63"/>
        <end position="306"/>
    </location>
</feature>
<protein>
    <recommendedName>
        <fullName evidence="7">Bifunctional glutamine synthetase adenylyltransferase/adenylyl-removing enzyme</fullName>
    </recommendedName>
    <alternativeName>
        <fullName evidence="7">ATP:glutamine synthetase adenylyltransferase</fullName>
    </alternativeName>
    <alternativeName>
        <fullName evidence="7">ATase</fullName>
    </alternativeName>
    <domain>
        <recommendedName>
            <fullName evidence="7">Glutamine synthetase adenylyl-L-tyrosine phosphorylase</fullName>
            <ecNumber evidence="7">2.7.7.89</ecNumber>
        </recommendedName>
        <alternativeName>
            <fullName evidence="7">Adenylyl removase</fullName>
            <shortName evidence="7">AR</shortName>
            <shortName evidence="7">AT-N</shortName>
        </alternativeName>
    </domain>
    <domain>
        <recommendedName>
            <fullName evidence="7">Glutamine synthetase adenylyl transferase</fullName>
            <ecNumber evidence="7">2.7.7.42</ecNumber>
        </recommendedName>
        <alternativeName>
            <fullName evidence="7">Adenylyl transferase</fullName>
            <shortName evidence="7">AT</shortName>
            <shortName evidence="7">AT-C</shortName>
        </alternativeName>
    </domain>
</protein>
<feature type="domain" description="Glutamate-ammonia ligase adenylyltransferase repeated" evidence="9">
    <location>
        <begin position="582"/>
        <end position="831"/>
    </location>
</feature>
<gene>
    <name evidence="7" type="primary">glnE</name>
    <name evidence="11" type="ORF">GQF03_03440</name>
</gene>
<dbReference type="InterPro" id="IPR005190">
    <property type="entry name" value="GlnE_rpt_dom"/>
</dbReference>
<dbReference type="CDD" id="cd05401">
    <property type="entry name" value="NT_GlnE_GlnD_like"/>
    <property type="match status" value="2"/>
</dbReference>
<dbReference type="GO" id="GO:0005524">
    <property type="term" value="F:ATP binding"/>
    <property type="evidence" value="ECO:0007669"/>
    <property type="project" value="UniProtKB-UniRule"/>
</dbReference>
<dbReference type="PANTHER" id="PTHR30621">
    <property type="entry name" value="GLUTAMINE SYNTHETASE ADENYLYLTRANSFERASE"/>
    <property type="match status" value="1"/>
</dbReference>
<dbReference type="NCBIfam" id="NF008292">
    <property type="entry name" value="PRK11072.1"/>
    <property type="match status" value="1"/>
</dbReference>
<dbReference type="EMBL" id="WTVA01000001">
    <property type="protein sequence ID" value="MZR21376.1"/>
    <property type="molecule type" value="Genomic_DNA"/>
</dbReference>
<keyword evidence="1 7" id="KW-0808">Transferase</keyword>
<dbReference type="InterPro" id="IPR043519">
    <property type="entry name" value="NT_sf"/>
</dbReference>
<feature type="domain" description="PII-uridylyltransferase/Glutamine-synthetase adenylyltransferase" evidence="10">
    <location>
        <begin position="329"/>
        <end position="469"/>
    </location>
</feature>
<accession>A0A845MDK1</accession>
<dbReference type="Pfam" id="PF08335">
    <property type="entry name" value="GlnD_UR_UTase"/>
    <property type="match status" value="2"/>
</dbReference>
<evidence type="ECO:0000256" key="3">
    <source>
        <dbReference type="ARBA" id="ARBA00022741"/>
    </source>
</evidence>
<dbReference type="SUPFAM" id="SSF81593">
    <property type="entry name" value="Nucleotidyltransferase substrate binding subunit/domain"/>
    <property type="match status" value="2"/>
</dbReference>
<dbReference type="OrthoDB" id="9759366at2"/>
<dbReference type="GO" id="GO:0000820">
    <property type="term" value="P:regulation of glutamine family amino acid metabolic process"/>
    <property type="evidence" value="ECO:0007669"/>
    <property type="project" value="UniProtKB-UniRule"/>
</dbReference>
<evidence type="ECO:0000313" key="12">
    <source>
        <dbReference type="Proteomes" id="UP000445696"/>
    </source>
</evidence>
<keyword evidence="2 7" id="KW-0548">Nucleotidyltransferase</keyword>
<dbReference type="GO" id="GO:0005829">
    <property type="term" value="C:cytosol"/>
    <property type="evidence" value="ECO:0007669"/>
    <property type="project" value="TreeGrafter"/>
</dbReference>
<keyword evidence="5 7" id="KW-0460">Magnesium</keyword>
<dbReference type="GO" id="GO:0047388">
    <property type="term" value="F:[glutamine synthetase]-adenylyl-L-tyrosine phosphorylase activity"/>
    <property type="evidence" value="ECO:0007669"/>
    <property type="project" value="UniProtKB-EC"/>
</dbReference>
<evidence type="ECO:0000259" key="9">
    <source>
        <dbReference type="Pfam" id="PF03710"/>
    </source>
</evidence>
<feature type="compositionally biased region" description="Basic residues" evidence="8">
    <location>
        <begin position="1"/>
        <end position="11"/>
    </location>
</feature>
<evidence type="ECO:0000256" key="1">
    <source>
        <dbReference type="ARBA" id="ARBA00022679"/>
    </source>
</evidence>
<dbReference type="PANTHER" id="PTHR30621:SF0">
    <property type="entry name" value="BIFUNCTIONAL GLUTAMINE SYNTHETASE ADENYLYLTRANSFERASE_ADENYLYL-REMOVING ENZYME"/>
    <property type="match status" value="1"/>
</dbReference>
<evidence type="ECO:0000256" key="6">
    <source>
        <dbReference type="ARBA" id="ARBA00023268"/>
    </source>
</evidence>
<dbReference type="SUPFAM" id="SSF81301">
    <property type="entry name" value="Nucleotidyltransferase"/>
    <property type="match status" value="2"/>
</dbReference>